<dbReference type="InterPro" id="IPR029063">
    <property type="entry name" value="SAM-dependent_MTases_sf"/>
</dbReference>
<feature type="domain" description="Methyltransferase" evidence="1">
    <location>
        <begin position="63"/>
        <end position="175"/>
    </location>
</feature>
<dbReference type="Gene3D" id="3.40.50.150">
    <property type="entry name" value="Vaccinia Virus protein VP39"/>
    <property type="match status" value="1"/>
</dbReference>
<comment type="caution">
    <text evidence="2">The sequence shown here is derived from an EMBL/GenBank/DDBJ whole genome shotgun (WGS) entry which is preliminary data.</text>
</comment>
<dbReference type="Pfam" id="PF13649">
    <property type="entry name" value="Methyltransf_25"/>
    <property type="match status" value="1"/>
</dbReference>
<name>A0ABR0SF62_9HYPO</name>
<organism evidence="2 3">
    <name type="scientific">Cladobotryum mycophilum</name>
    <dbReference type="NCBI Taxonomy" id="491253"/>
    <lineage>
        <taxon>Eukaryota</taxon>
        <taxon>Fungi</taxon>
        <taxon>Dikarya</taxon>
        <taxon>Ascomycota</taxon>
        <taxon>Pezizomycotina</taxon>
        <taxon>Sordariomycetes</taxon>
        <taxon>Hypocreomycetidae</taxon>
        <taxon>Hypocreales</taxon>
        <taxon>Hypocreaceae</taxon>
        <taxon>Cladobotryum</taxon>
    </lineage>
</organism>
<dbReference type="CDD" id="cd02440">
    <property type="entry name" value="AdoMet_MTases"/>
    <property type="match status" value="1"/>
</dbReference>
<sequence>MAVVERDSDYYDSSYLADYYESLWTDHAALEDIAIYWAFFKDRALSSLSSSSQNRVDGKFVLLDVGTGTGRVIHSLIDKAVSDADMSLDAMLFIGMDKSPFMLEQAQRTKQLPHEVHASWFVGTATALEDIASLADPHGKVNLLLFTFSGINHLHQPGEIDQFFLSARRVLLPGGLALVSVCTPLLDVEGDSVPNPYGLVKEVKSKRLEGILYREWGTGQKIEGHLFTNSLKTDVVQVSPDGSELVIERNIHNIPLALLTRDGLRESAAAAKLEIIEERCIRDEVIFVLRAVG</sequence>
<evidence type="ECO:0000313" key="3">
    <source>
        <dbReference type="Proteomes" id="UP001338125"/>
    </source>
</evidence>
<dbReference type="InterPro" id="IPR041698">
    <property type="entry name" value="Methyltransf_25"/>
</dbReference>
<reference evidence="2 3" key="1">
    <citation type="submission" date="2024-01" db="EMBL/GenBank/DDBJ databases">
        <title>Complete genome of Cladobotryum mycophilum ATHUM6906.</title>
        <authorList>
            <person name="Christinaki A.C."/>
            <person name="Myridakis A.I."/>
            <person name="Kouvelis V.N."/>
        </authorList>
    </citation>
    <scope>NUCLEOTIDE SEQUENCE [LARGE SCALE GENOMIC DNA]</scope>
    <source>
        <strain evidence="2 3">ATHUM6906</strain>
    </source>
</reference>
<evidence type="ECO:0000313" key="2">
    <source>
        <dbReference type="EMBL" id="KAK5990619.1"/>
    </source>
</evidence>
<dbReference type="EMBL" id="JAVFKD010000014">
    <property type="protein sequence ID" value="KAK5990619.1"/>
    <property type="molecule type" value="Genomic_DNA"/>
</dbReference>
<keyword evidence="3" id="KW-1185">Reference proteome</keyword>
<dbReference type="Proteomes" id="UP001338125">
    <property type="component" value="Unassembled WGS sequence"/>
</dbReference>
<gene>
    <name evidence="2" type="ORF">PT974_08888</name>
</gene>
<evidence type="ECO:0000259" key="1">
    <source>
        <dbReference type="Pfam" id="PF13649"/>
    </source>
</evidence>
<proteinExistence type="predicted"/>
<protein>
    <recommendedName>
        <fullName evidence="1">Methyltransferase domain-containing protein</fullName>
    </recommendedName>
</protein>
<dbReference type="SUPFAM" id="SSF53335">
    <property type="entry name" value="S-adenosyl-L-methionine-dependent methyltransferases"/>
    <property type="match status" value="1"/>
</dbReference>
<accession>A0ABR0SF62</accession>